<gene>
    <name evidence="3" type="ORF">H7C19_31730</name>
</gene>
<evidence type="ECO:0000256" key="1">
    <source>
        <dbReference type="SAM" id="MobiDB-lite"/>
    </source>
</evidence>
<dbReference type="InterPro" id="IPR038503">
    <property type="entry name" value="SpoIIIAH_sf"/>
</dbReference>
<keyword evidence="2" id="KW-1133">Transmembrane helix</keyword>
<proteinExistence type="predicted"/>
<accession>A0A7X0RX10</accession>
<dbReference type="AlphaFoldDB" id="A0A7X0RX10"/>
<keyword evidence="4" id="KW-1185">Reference proteome</keyword>
<name>A0A7X0RX10_9BACL</name>
<keyword evidence="2" id="KW-0812">Transmembrane</keyword>
<protein>
    <submittedName>
        <fullName evidence="3">SpoIIIAH-like family protein</fullName>
    </submittedName>
</protein>
<feature type="region of interest" description="Disordered" evidence="1">
    <location>
        <begin position="33"/>
        <end position="148"/>
    </location>
</feature>
<dbReference type="RefSeq" id="WP_185673095.1">
    <property type="nucleotide sequence ID" value="NZ_JACJVP010000067.1"/>
</dbReference>
<dbReference type="Proteomes" id="UP000547209">
    <property type="component" value="Unassembled WGS sequence"/>
</dbReference>
<keyword evidence="2" id="KW-0472">Membrane</keyword>
<reference evidence="3 4" key="1">
    <citation type="submission" date="2020-08" db="EMBL/GenBank/DDBJ databases">
        <title>Cohnella phylogeny.</title>
        <authorList>
            <person name="Dunlap C."/>
        </authorList>
    </citation>
    <scope>NUCLEOTIDE SEQUENCE [LARGE SCALE GENOMIC DNA]</scope>
    <source>
        <strain evidence="3 4">DSM 28246</strain>
    </source>
</reference>
<organism evidence="3 4">
    <name type="scientific">Cohnella nanjingensis</name>
    <dbReference type="NCBI Taxonomy" id="1387779"/>
    <lineage>
        <taxon>Bacteria</taxon>
        <taxon>Bacillati</taxon>
        <taxon>Bacillota</taxon>
        <taxon>Bacilli</taxon>
        <taxon>Bacillales</taxon>
        <taxon>Paenibacillaceae</taxon>
        <taxon>Cohnella</taxon>
    </lineage>
</organism>
<feature type="transmembrane region" description="Helical" evidence="2">
    <location>
        <begin position="7"/>
        <end position="26"/>
    </location>
</feature>
<dbReference type="Pfam" id="PF12685">
    <property type="entry name" value="SpoIIIAH"/>
    <property type="match status" value="1"/>
</dbReference>
<evidence type="ECO:0000313" key="4">
    <source>
        <dbReference type="Proteomes" id="UP000547209"/>
    </source>
</evidence>
<feature type="compositionally biased region" description="Low complexity" evidence="1">
    <location>
        <begin position="84"/>
        <end position="95"/>
    </location>
</feature>
<evidence type="ECO:0000256" key="2">
    <source>
        <dbReference type="SAM" id="Phobius"/>
    </source>
</evidence>
<sequence length="273" mass="28504">MNNKRQTIWLVSMLSLMVILSAYYLFTEDAPAGKPVGQAQQQETQGPDAAKASGSLNEGGVQVTEVDGTNPLDDPQASGDGKDAAASPDASAAPGTGKDAAASPDTGKDASASPDVGKGASASPDKGKEAAASPEAGKDGAATPEDKEVLKGMTNLTGREYFDNAQLQREIKVSKRLEELNAVLAATSKATPEEAAAAAEEQSRIDMVEQRITSLEEKLVTDYGNAVVEEDDSHYKVVVQAAKLEAKQAVKIVSLATKELAVTPDRISVQYIQ</sequence>
<dbReference type="InterPro" id="IPR024232">
    <property type="entry name" value="SpoIIIAH"/>
</dbReference>
<comment type="caution">
    <text evidence="3">The sequence shown here is derived from an EMBL/GenBank/DDBJ whole genome shotgun (WGS) entry which is preliminary data.</text>
</comment>
<dbReference type="Gene3D" id="1.10.287.4300">
    <property type="entry name" value="Stage III sporulation protein AH-like"/>
    <property type="match status" value="1"/>
</dbReference>
<evidence type="ECO:0000313" key="3">
    <source>
        <dbReference type="EMBL" id="MBB6675239.1"/>
    </source>
</evidence>
<dbReference type="EMBL" id="JACJVP010000067">
    <property type="protein sequence ID" value="MBB6675239.1"/>
    <property type="molecule type" value="Genomic_DNA"/>
</dbReference>